<evidence type="ECO:0000313" key="3">
    <source>
        <dbReference type="Proteomes" id="UP001165083"/>
    </source>
</evidence>
<name>A0A9W6TXD0_9STRA</name>
<accession>A0A9W6TXD0</accession>
<reference evidence="2" key="1">
    <citation type="submission" date="2023-04" db="EMBL/GenBank/DDBJ databases">
        <title>Phytophthora lilii NBRC 32176.</title>
        <authorList>
            <person name="Ichikawa N."/>
            <person name="Sato H."/>
            <person name="Tonouchi N."/>
        </authorList>
    </citation>
    <scope>NUCLEOTIDE SEQUENCE</scope>
    <source>
        <strain evidence="2">NBRC 32176</strain>
    </source>
</reference>
<evidence type="ECO:0000256" key="1">
    <source>
        <dbReference type="SAM" id="MobiDB-lite"/>
    </source>
</evidence>
<feature type="compositionally biased region" description="Acidic residues" evidence="1">
    <location>
        <begin position="73"/>
        <end position="94"/>
    </location>
</feature>
<feature type="region of interest" description="Disordered" evidence="1">
    <location>
        <begin position="64"/>
        <end position="95"/>
    </location>
</feature>
<keyword evidence="3" id="KW-1185">Reference proteome</keyword>
<dbReference type="Proteomes" id="UP001165083">
    <property type="component" value="Unassembled WGS sequence"/>
</dbReference>
<sequence length="224" mass="25316">MELRCVVCTADLTRRSLAQRESHLNACLDAQRCDCPTCGREISQLDERQRQQHVNQCLDRAEAEAAGRRTQQEEQEEQEGKEDEREEDDEEEELQTQVAVELTQTQVAMELTQTQVAVQLTQTQEDDEDEDSEGECGYVCKICGADMSEINLMRRIRHVKQCGQKFGVRPGDMAEVEQAETLAARLDDKTPNAFAIMMKSSSGKDEAQAAGIGTDRRRLIEACW</sequence>
<evidence type="ECO:0000313" key="2">
    <source>
        <dbReference type="EMBL" id="GMF21866.1"/>
    </source>
</evidence>
<dbReference type="AlphaFoldDB" id="A0A9W6TXD0"/>
<protein>
    <submittedName>
        <fullName evidence="2">Unnamed protein product</fullName>
    </submittedName>
</protein>
<dbReference type="EMBL" id="BSXW01000421">
    <property type="protein sequence ID" value="GMF21866.1"/>
    <property type="molecule type" value="Genomic_DNA"/>
</dbReference>
<proteinExistence type="predicted"/>
<organism evidence="2 3">
    <name type="scientific">Phytophthora lilii</name>
    <dbReference type="NCBI Taxonomy" id="2077276"/>
    <lineage>
        <taxon>Eukaryota</taxon>
        <taxon>Sar</taxon>
        <taxon>Stramenopiles</taxon>
        <taxon>Oomycota</taxon>
        <taxon>Peronosporomycetes</taxon>
        <taxon>Peronosporales</taxon>
        <taxon>Peronosporaceae</taxon>
        <taxon>Phytophthora</taxon>
    </lineage>
</organism>
<gene>
    <name evidence="2" type="ORF">Plil01_000866400</name>
</gene>
<comment type="caution">
    <text evidence="2">The sequence shown here is derived from an EMBL/GenBank/DDBJ whole genome shotgun (WGS) entry which is preliminary data.</text>
</comment>
<dbReference type="OrthoDB" id="10482131at2759"/>